<dbReference type="Pfam" id="PF20118">
    <property type="entry name" value="DUF6508"/>
    <property type="match status" value="1"/>
</dbReference>
<reference evidence="2" key="1">
    <citation type="journal article" date="2015" name="Genome Announc.">
        <title>Draft genome sequence of the fungus Penicillium brasilianum MG11.</title>
        <authorList>
            <person name="Horn F."/>
            <person name="Linde J."/>
            <person name="Mattern D.J."/>
            <person name="Walther G."/>
            <person name="Guthke R."/>
            <person name="Brakhage A.A."/>
            <person name="Valiante V."/>
        </authorList>
    </citation>
    <scope>NUCLEOTIDE SEQUENCE [LARGE SCALE GENOMIC DNA]</scope>
    <source>
        <strain evidence="2">MG11</strain>
    </source>
</reference>
<accession>A0A0F7TVA0</accession>
<dbReference type="OrthoDB" id="4356605at2759"/>
<dbReference type="AlphaFoldDB" id="A0A0F7TVA0"/>
<evidence type="ECO:0000313" key="2">
    <source>
        <dbReference type="Proteomes" id="UP000042958"/>
    </source>
</evidence>
<dbReference type="Proteomes" id="UP000042958">
    <property type="component" value="Unassembled WGS sequence"/>
</dbReference>
<dbReference type="EMBL" id="CDHK01000007">
    <property type="protein sequence ID" value="CEJ59771.1"/>
    <property type="molecule type" value="Genomic_DNA"/>
</dbReference>
<organism evidence="1 2">
    <name type="scientific">Penicillium brasilianum</name>
    <dbReference type="NCBI Taxonomy" id="104259"/>
    <lineage>
        <taxon>Eukaryota</taxon>
        <taxon>Fungi</taxon>
        <taxon>Dikarya</taxon>
        <taxon>Ascomycota</taxon>
        <taxon>Pezizomycotina</taxon>
        <taxon>Eurotiomycetes</taxon>
        <taxon>Eurotiomycetidae</taxon>
        <taxon>Eurotiales</taxon>
        <taxon>Aspergillaceae</taxon>
        <taxon>Penicillium</taxon>
    </lineage>
</organism>
<proteinExistence type="predicted"/>
<gene>
    <name evidence="1" type="ORF">PMG11_08380</name>
</gene>
<evidence type="ECO:0000313" key="1">
    <source>
        <dbReference type="EMBL" id="CEJ59771.1"/>
    </source>
</evidence>
<keyword evidence="2" id="KW-1185">Reference proteome</keyword>
<name>A0A0F7TVA0_PENBI</name>
<dbReference type="InterPro" id="IPR045425">
    <property type="entry name" value="DUF6508"/>
</dbReference>
<protein>
    <submittedName>
        <fullName evidence="1">Uncharacterized protein</fullName>
    </submittedName>
</protein>
<sequence>MKSGPVGCIVFLRTQQLLLQHAFSNLPHHREQVDMPLTTPTPSAAIASAIAGRLPGFAYAQGAEVTIRDTPRHGEPGIYEARNGELALSTQGTTQAQRSFLADIFQGEFKGYAGQHALYFTTQCPTLHIPSYLALSSTVDHKATSNPALADIQRLTKLAGIVPILSQGKSFATVESSIRLAIGGWCKEGFNWPAWIGSDEATTLRDPDRLDQATPAQLEKLLTAMQRQDRFADGTIETAYSSGLIRRIAQRAAAILQQS</sequence>